<comment type="caution">
    <text evidence="1">The sequence shown here is derived from an EMBL/GenBank/DDBJ whole genome shotgun (WGS) entry which is preliminary data.</text>
</comment>
<gene>
    <name evidence="1" type="ORF">WG929_09245</name>
</gene>
<keyword evidence="2" id="KW-1185">Reference proteome</keyword>
<dbReference type="InterPro" id="IPR010982">
    <property type="entry name" value="Lambda_DNA-bd_dom_sf"/>
</dbReference>
<dbReference type="EMBL" id="JBBKTX010000009">
    <property type="protein sequence ID" value="MFK4752589.1"/>
    <property type="molecule type" value="Genomic_DNA"/>
</dbReference>
<evidence type="ECO:0000313" key="2">
    <source>
        <dbReference type="Proteomes" id="UP001620597"/>
    </source>
</evidence>
<evidence type="ECO:0008006" key="3">
    <source>
        <dbReference type="Google" id="ProtNLM"/>
    </source>
</evidence>
<dbReference type="RefSeq" id="WP_369854437.1">
    <property type="nucleotide sequence ID" value="NZ_JBBKTX010000009.1"/>
</dbReference>
<dbReference type="Proteomes" id="UP001620597">
    <property type="component" value="Unassembled WGS sequence"/>
</dbReference>
<evidence type="ECO:0000313" key="1">
    <source>
        <dbReference type="EMBL" id="MFK4752589.1"/>
    </source>
</evidence>
<dbReference type="Gene3D" id="1.10.260.40">
    <property type="entry name" value="lambda repressor-like DNA-binding domains"/>
    <property type="match status" value="1"/>
</dbReference>
<accession>A0ABW8NI29</accession>
<organism evidence="1 2">
    <name type="scientific">Oceanobacter antarcticus</name>
    <dbReference type="NCBI Taxonomy" id="3133425"/>
    <lineage>
        <taxon>Bacteria</taxon>
        <taxon>Pseudomonadati</taxon>
        <taxon>Pseudomonadota</taxon>
        <taxon>Gammaproteobacteria</taxon>
        <taxon>Oceanospirillales</taxon>
        <taxon>Oceanospirillaceae</taxon>
        <taxon>Oceanobacter</taxon>
    </lineage>
</organism>
<reference evidence="1 2" key="1">
    <citation type="submission" date="2024-03" db="EMBL/GenBank/DDBJ databases">
        <title>High-quality draft genome sequence of Oceanobacter sp. wDCs-4.</title>
        <authorList>
            <person name="Dong C."/>
        </authorList>
    </citation>
    <scope>NUCLEOTIDE SEQUENCE [LARGE SCALE GENOMIC DNA]</scope>
    <source>
        <strain evidence="2">wDCs-4</strain>
    </source>
</reference>
<proteinExistence type="predicted"/>
<protein>
    <recommendedName>
        <fullName evidence="3">DNA-binding protein</fullName>
    </recommendedName>
</protein>
<name>A0ABW8NI29_9GAMM</name>
<sequence length="82" mass="9384">MELVERINLVIKQEGYTRPMLEKATGIKAKRWENMSGKIAKPYAEELEALGRLWPEYAYWLITGSEIPEAGQISPMTKKSIT</sequence>